<evidence type="ECO:0000313" key="1">
    <source>
        <dbReference type="EMBL" id="SNU32502.1"/>
    </source>
</evidence>
<proteinExistence type="predicted"/>
<gene>
    <name evidence="1" type="ORF">KOSB73_100016</name>
</gene>
<name>A0A285AV13_9ENTR</name>
<accession>A0A285AV13</accession>
<reference evidence="2" key="1">
    <citation type="submission" date="2017-08" db="EMBL/GenBank/DDBJ databases">
        <authorList>
            <person name="Brisse S."/>
        </authorList>
    </citation>
    <scope>NUCLEOTIDE SEQUENCE [LARGE SCALE GENOMIC DNA]</scope>
    <source>
        <strain evidence="2">06D021</strain>
    </source>
</reference>
<sequence length="76" mass="8628">MKGEKYIKRVRVDSRQLDGGMIGTKIYVTEGEVVDGVLPVERLVRDSSFSEENSEVMDSVVDKLVSKYRNNGYEIL</sequence>
<dbReference type="EMBL" id="FZTC01000002">
    <property type="protein sequence ID" value="SNU32502.1"/>
    <property type="molecule type" value="Genomic_DNA"/>
</dbReference>
<evidence type="ECO:0000313" key="2">
    <source>
        <dbReference type="Proteomes" id="UP000220639"/>
    </source>
</evidence>
<dbReference type="AlphaFoldDB" id="A0A285AV13"/>
<dbReference type="Proteomes" id="UP000220639">
    <property type="component" value="Unassembled WGS sequence"/>
</dbReference>
<protein>
    <submittedName>
        <fullName evidence="1">Uncharacterized protein</fullName>
    </submittedName>
</protein>
<organism evidence="1 2">
    <name type="scientific">Klebsiella grimontii</name>
    <dbReference type="NCBI Taxonomy" id="2058152"/>
    <lineage>
        <taxon>Bacteria</taxon>
        <taxon>Pseudomonadati</taxon>
        <taxon>Pseudomonadota</taxon>
        <taxon>Gammaproteobacteria</taxon>
        <taxon>Enterobacterales</taxon>
        <taxon>Enterobacteriaceae</taxon>
        <taxon>Klebsiella/Raoultella group</taxon>
        <taxon>Klebsiella</taxon>
    </lineage>
</organism>
<dbReference type="RefSeq" id="WP_042927269.1">
    <property type="nucleotide sequence ID" value="NZ_CABGWT010000025.1"/>
</dbReference>